<dbReference type="HAMAP" id="MF_00094">
    <property type="entry name" value="Rel_fac_2"/>
    <property type="match status" value="1"/>
</dbReference>
<name>A0A2M6W7C8_9BACT</name>
<accession>A0A2M6W7C8</accession>
<dbReference type="SUPFAM" id="SSF75620">
    <property type="entry name" value="Release factor"/>
    <property type="match status" value="1"/>
</dbReference>
<dbReference type="GO" id="GO:0005737">
    <property type="term" value="C:cytoplasm"/>
    <property type="evidence" value="ECO:0007669"/>
    <property type="project" value="UniProtKB-SubCell"/>
</dbReference>
<comment type="subcellular location">
    <subcellularLocation>
        <location evidence="4">Cytoplasm</location>
    </subcellularLocation>
</comment>
<keyword evidence="3 4" id="KW-0648">Protein biosynthesis</keyword>
<dbReference type="GO" id="GO:0016149">
    <property type="term" value="F:translation release factor activity, codon specific"/>
    <property type="evidence" value="ECO:0007669"/>
    <property type="project" value="UniProtKB-UniRule"/>
</dbReference>
<organism evidence="8 9">
    <name type="scientific">Candidatus Magasanikbacteria bacterium CG10_big_fil_rev_8_21_14_0_10_36_32</name>
    <dbReference type="NCBI Taxonomy" id="1974646"/>
    <lineage>
        <taxon>Bacteria</taxon>
        <taxon>Candidatus Magasanikiibacteriota</taxon>
    </lineage>
</organism>
<evidence type="ECO:0000256" key="6">
    <source>
        <dbReference type="SAM" id="Coils"/>
    </source>
</evidence>
<evidence type="ECO:0000259" key="7">
    <source>
        <dbReference type="SMART" id="SM00937"/>
    </source>
</evidence>
<feature type="coiled-coil region" evidence="6">
    <location>
        <begin position="271"/>
        <end position="298"/>
    </location>
</feature>
<feature type="modified residue" description="N5-methylglutamine" evidence="4">
    <location>
        <position position="242"/>
    </location>
</feature>
<keyword evidence="2 4" id="KW-0488">Methylation</keyword>
<comment type="caution">
    <text evidence="8">The sequence shown here is derived from an EMBL/GenBank/DDBJ whole genome shotgun (WGS) entry which is preliminary data.</text>
</comment>
<dbReference type="AlphaFoldDB" id="A0A2M6W7C8"/>
<evidence type="ECO:0000313" key="9">
    <source>
        <dbReference type="Proteomes" id="UP000231426"/>
    </source>
</evidence>
<dbReference type="Pfam" id="PF00472">
    <property type="entry name" value="RF-1"/>
    <property type="match status" value="1"/>
</dbReference>
<dbReference type="InterPro" id="IPR005139">
    <property type="entry name" value="PCRF"/>
</dbReference>
<dbReference type="Gene3D" id="3.30.160.20">
    <property type="match status" value="1"/>
</dbReference>
<reference evidence="9" key="1">
    <citation type="submission" date="2017-09" db="EMBL/GenBank/DDBJ databases">
        <title>Depth-based differentiation of microbial function through sediment-hosted aquifers and enrichment of novel symbionts in the deep terrestrial subsurface.</title>
        <authorList>
            <person name="Probst A.J."/>
            <person name="Ladd B."/>
            <person name="Jarett J.K."/>
            <person name="Geller-Mcgrath D.E."/>
            <person name="Sieber C.M.K."/>
            <person name="Emerson J.B."/>
            <person name="Anantharaman K."/>
            <person name="Thomas B.C."/>
            <person name="Malmstrom R."/>
            <person name="Stieglmeier M."/>
            <person name="Klingl A."/>
            <person name="Woyke T."/>
            <person name="Ryan C.M."/>
            <person name="Banfield J.F."/>
        </authorList>
    </citation>
    <scope>NUCLEOTIDE SEQUENCE [LARGE SCALE GENOMIC DNA]</scope>
</reference>
<keyword evidence="4" id="KW-0963">Cytoplasm</keyword>
<evidence type="ECO:0000256" key="4">
    <source>
        <dbReference type="HAMAP-Rule" id="MF_00094"/>
    </source>
</evidence>
<dbReference type="SMART" id="SM00937">
    <property type="entry name" value="PCRF"/>
    <property type="match status" value="1"/>
</dbReference>
<dbReference type="NCBIfam" id="TIGR00020">
    <property type="entry name" value="prfB"/>
    <property type="match status" value="1"/>
</dbReference>
<comment type="PTM">
    <text evidence="4">Methylated by PrmC. Methylation increases the termination efficiency of RF2.</text>
</comment>
<evidence type="ECO:0000256" key="2">
    <source>
        <dbReference type="ARBA" id="ARBA00022481"/>
    </source>
</evidence>
<comment type="function">
    <text evidence="4">Peptide chain release factor 2 directs the termination of translation in response to the peptide chain termination codons UGA and UAA.</text>
</comment>
<dbReference type="FunFam" id="3.30.160.20:FF:000004">
    <property type="entry name" value="Peptide chain release factor 1"/>
    <property type="match status" value="1"/>
</dbReference>
<dbReference type="InterPro" id="IPR004374">
    <property type="entry name" value="PrfB"/>
</dbReference>
<dbReference type="PANTHER" id="PTHR43116">
    <property type="entry name" value="PEPTIDE CHAIN RELEASE FACTOR 2"/>
    <property type="match status" value="1"/>
</dbReference>
<evidence type="ECO:0000256" key="3">
    <source>
        <dbReference type="ARBA" id="ARBA00022917"/>
    </source>
</evidence>
<protein>
    <recommendedName>
        <fullName evidence="4 5">Peptide chain release factor 2</fullName>
        <shortName evidence="4">RF-2</shortName>
    </recommendedName>
</protein>
<evidence type="ECO:0000256" key="1">
    <source>
        <dbReference type="ARBA" id="ARBA00010835"/>
    </source>
</evidence>
<dbReference type="Pfam" id="PF03462">
    <property type="entry name" value="PCRF"/>
    <property type="match status" value="1"/>
</dbReference>
<dbReference type="Gene3D" id="3.30.70.1660">
    <property type="match status" value="1"/>
</dbReference>
<dbReference type="Proteomes" id="UP000231426">
    <property type="component" value="Unassembled WGS sequence"/>
</dbReference>
<keyword evidence="6" id="KW-0175">Coiled coil</keyword>
<evidence type="ECO:0000313" key="8">
    <source>
        <dbReference type="EMBL" id="PIT88718.1"/>
    </source>
</evidence>
<evidence type="ECO:0000256" key="5">
    <source>
        <dbReference type="NCBIfam" id="TIGR00020"/>
    </source>
</evidence>
<feature type="domain" description="Peptide chain release factor" evidence="7">
    <location>
        <begin position="76"/>
        <end position="185"/>
    </location>
</feature>
<sequence length="357" mass="41216">MSDRLKKIQEKIVEVSKLLKLDDLKNKMSQLSDEMNASDFWQNRENAQAVSQDYEDIKKELEKWKAIETKAADLAELSVVNDQSLSDEIEKQTADLEKEFSEYELYLLLNGPYDKSNAVVAIHAGSGGTEAQDWSEMLLRMFLRFCESRGWKTKIIDESRGQEAGYKSIMFEVTGRYAFGYLKSEHGVHRLVRISPFDAEKMRHTSFALIEVLPELDDKIDIKLETKDLRIDTFMSGGHGGQSVNTTYSAVRIVHIPTNISVSCQNERSQQQNKETALKILKAKLYRLEEEKKAKERNEMRGEYKSAEWGNQIRSYVLHPYHMVKDHRTEYESSDPEGVLEGNLLPLSEAYLKWIKQ</sequence>
<dbReference type="EMBL" id="PFBV01000002">
    <property type="protein sequence ID" value="PIT88718.1"/>
    <property type="molecule type" value="Genomic_DNA"/>
</dbReference>
<dbReference type="PANTHER" id="PTHR43116:SF3">
    <property type="entry name" value="CLASS I PEPTIDE CHAIN RELEASE FACTOR"/>
    <property type="match status" value="1"/>
</dbReference>
<proteinExistence type="inferred from homology"/>
<comment type="similarity">
    <text evidence="1 4">Belongs to the prokaryotic/mitochondrial release factor family.</text>
</comment>
<dbReference type="InterPro" id="IPR000352">
    <property type="entry name" value="Pep_chain_release_fac_I"/>
</dbReference>
<gene>
    <name evidence="4" type="primary">prfB</name>
    <name evidence="8" type="ORF">COU29_00505</name>
</gene>
<dbReference type="InterPro" id="IPR045853">
    <property type="entry name" value="Pep_chain_release_fac_I_sf"/>
</dbReference>
<dbReference type="Gene3D" id="1.20.58.410">
    <property type="entry name" value="Release factor"/>
    <property type="match status" value="1"/>
</dbReference>